<evidence type="ECO:0000313" key="12">
    <source>
        <dbReference type="Proteomes" id="UP000613580"/>
    </source>
</evidence>
<dbReference type="EMBL" id="JACAZE010000025">
    <property type="protein sequence ID" value="KAF7290903.1"/>
    <property type="molecule type" value="Genomic_DNA"/>
</dbReference>
<dbReference type="Proteomes" id="UP000613580">
    <property type="component" value="Unassembled WGS sequence"/>
</dbReference>
<organism evidence="11 12">
    <name type="scientific">Mycena chlorophos</name>
    <name type="common">Agaric fungus</name>
    <name type="synonym">Agaricus chlorophos</name>
    <dbReference type="NCBI Taxonomy" id="658473"/>
    <lineage>
        <taxon>Eukaryota</taxon>
        <taxon>Fungi</taxon>
        <taxon>Dikarya</taxon>
        <taxon>Basidiomycota</taxon>
        <taxon>Agaricomycotina</taxon>
        <taxon>Agaricomycetes</taxon>
        <taxon>Agaricomycetidae</taxon>
        <taxon>Agaricales</taxon>
        <taxon>Marasmiineae</taxon>
        <taxon>Mycenaceae</taxon>
        <taxon>Mycena</taxon>
    </lineage>
</organism>
<proteinExistence type="predicted"/>
<keyword evidence="12" id="KW-1185">Reference proteome</keyword>
<accession>A0A8H6S233</accession>
<feature type="domain" description="Protein kinase" evidence="10">
    <location>
        <begin position="21"/>
        <end position="234"/>
    </location>
</feature>
<comment type="caution">
    <text evidence="11">The sequence shown here is derived from an EMBL/GenBank/DDBJ whole genome shotgun (WGS) entry which is preliminary data.</text>
</comment>
<dbReference type="AlphaFoldDB" id="A0A8H6S233"/>
<evidence type="ECO:0000313" key="11">
    <source>
        <dbReference type="EMBL" id="KAF7290903.1"/>
    </source>
</evidence>
<evidence type="ECO:0000256" key="2">
    <source>
        <dbReference type="ARBA" id="ARBA00022679"/>
    </source>
</evidence>
<evidence type="ECO:0000256" key="5">
    <source>
        <dbReference type="ARBA" id="ARBA00022840"/>
    </source>
</evidence>
<feature type="binding site" evidence="7">
    <location>
        <position position="165"/>
    </location>
    <ligand>
        <name>ATP</name>
        <dbReference type="ChEBI" id="CHEBI:30616"/>
    </ligand>
</feature>
<evidence type="ECO:0000259" key="10">
    <source>
        <dbReference type="PROSITE" id="PS50011"/>
    </source>
</evidence>
<dbReference type="InterPro" id="IPR011009">
    <property type="entry name" value="Kinase-like_dom_sf"/>
</dbReference>
<evidence type="ECO:0000256" key="7">
    <source>
        <dbReference type="PIRSR" id="PIRSR630616-2"/>
    </source>
</evidence>
<sequence length="234" mass="26029">MSSSSTTHTMTDLTGQVFGQFKLVDVLGAGSFGKVYLAQEVVTDELFAVKCMPLHEEASHDELAQQAELATHDKVANHPNIISLVDAFSTDEYLFVVLEYAPGGTLADAIVEGQRFRGEPELVKDAMNQLIDAVEYMHDKSVYHRDLKPENILADEDESTLRIADFGLATESSITQNVCGTRPYMTPETFDEDCEYHSPEDADKWALSMIFANLISGRMLWIEPVPSDEHFAAF</sequence>
<keyword evidence="2" id="KW-0808">Transferase</keyword>
<evidence type="ECO:0000256" key="1">
    <source>
        <dbReference type="ARBA" id="ARBA00022527"/>
    </source>
</evidence>
<keyword evidence="5 7" id="KW-0067">ATP-binding</keyword>
<dbReference type="PANTHER" id="PTHR24350">
    <property type="entry name" value="SERINE/THREONINE-PROTEIN KINASE IAL-RELATED"/>
    <property type="match status" value="1"/>
</dbReference>
<feature type="binding site" evidence="7">
    <location>
        <begin position="99"/>
        <end position="101"/>
    </location>
    <ligand>
        <name>ATP</name>
        <dbReference type="ChEBI" id="CHEBI:30616"/>
    </ligand>
</feature>
<dbReference type="SMART" id="SM00220">
    <property type="entry name" value="S_TKc"/>
    <property type="match status" value="1"/>
</dbReference>
<evidence type="ECO:0000256" key="8">
    <source>
        <dbReference type="PIRSR" id="PIRSR630616-3"/>
    </source>
</evidence>
<dbReference type="Pfam" id="PF00069">
    <property type="entry name" value="Pkinase"/>
    <property type="match status" value="1"/>
</dbReference>
<keyword evidence="1" id="KW-0723">Serine/threonine-protein kinase</keyword>
<dbReference type="GO" id="GO:0005524">
    <property type="term" value="F:ATP binding"/>
    <property type="evidence" value="ECO:0007669"/>
    <property type="project" value="UniProtKB-UniRule"/>
</dbReference>
<feature type="active site" description="Proton acceptor" evidence="6">
    <location>
        <position position="146"/>
    </location>
</feature>
<reference evidence="11" key="1">
    <citation type="submission" date="2020-05" db="EMBL/GenBank/DDBJ databases">
        <title>Mycena genomes resolve the evolution of fungal bioluminescence.</title>
        <authorList>
            <person name="Tsai I.J."/>
        </authorList>
    </citation>
    <scope>NUCLEOTIDE SEQUENCE</scope>
    <source>
        <strain evidence="11">110903Hualien_Pintung</strain>
    </source>
</reference>
<dbReference type="Gene3D" id="1.10.510.10">
    <property type="entry name" value="Transferase(Phosphotransferase) domain 1"/>
    <property type="match status" value="1"/>
</dbReference>
<dbReference type="InterPro" id="IPR000719">
    <property type="entry name" value="Prot_kinase_dom"/>
</dbReference>
<keyword evidence="4" id="KW-0418">Kinase</keyword>
<evidence type="ECO:0000256" key="3">
    <source>
        <dbReference type="ARBA" id="ARBA00022741"/>
    </source>
</evidence>
<keyword evidence="3 7" id="KW-0547">Nucleotide-binding</keyword>
<dbReference type="InterPro" id="IPR017441">
    <property type="entry name" value="Protein_kinase_ATP_BS"/>
</dbReference>
<feature type="cross-link" description="Glycyl lysine isopeptide (Lys-Gly) (interchain with G-Cter in SUMO2)" evidence="8">
    <location>
        <position position="148"/>
    </location>
</feature>
<evidence type="ECO:0000256" key="9">
    <source>
        <dbReference type="PROSITE-ProRule" id="PRU10141"/>
    </source>
</evidence>
<name>A0A8H6S233_MYCCL</name>
<dbReference type="OrthoDB" id="541276at2759"/>
<dbReference type="GO" id="GO:0004674">
    <property type="term" value="F:protein serine/threonine kinase activity"/>
    <property type="evidence" value="ECO:0007669"/>
    <property type="project" value="UniProtKB-KW"/>
</dbReference>
<dbReference type="PROSITE" id="PS50011">
    <property type="entry name" value="PROTEIN_KINASE_DOM"/>
    <property type="match status" value="1"/>
</dbReference>
<dbReference type="InterPro" id="IPR030616">
    <property type="entry name" value="Aur-like"/>
</dbReference>
<feature type="binding site" evidence="7 9">
    <location>
        <position position="50"/>
    </location>
    <ligand>
        <name>ATP</name>
        <dbReference type="ChEBI" id="CHEBI:30616"/>
    </ligand>
</feature>
<feature type="binding site" evidence="7">
    <location>
        <begin position="150"/>
        <end position="151"/>
    </location>
    <ligand>
        <name>ATP</name>
        <dbReference type="ChEBI" id="CHEBI:30616"/>
    </ligand>
</feature>
<dbReference type="PROSITE" id="PS00107">
    <property type="entry name" value="PROTEIN_KINASE_ATP"/>
    <property type="match status" value="1"/>
</dbReference>
<evidence type="ECO:0000256" key="6">
    <source>
        <dbReference type="PIRSR" id="PIRSR630616-1"/>
    </source>
</evidence>
<dbReference type="SUPFAM" id="SSF56112">
    <property type="entry name" value="Protein kinase-like (PK-like)"/>
    <property type="match status" value="1"/>
</dbReference>
<evidence type="ECO:0000256" key="4">
    <source>
        <dbReference type="ARBA" id="ARBA00022777"/>
    </source>
</evidence>
<gene>
    <name evidence="11" type="ORF">HMN09_01268800</name>
</gene>
<protein>
    <submittedName>
        <fullName evidence="11">Beta-glucan synthesis-associated</fullName>
    </submittedName>
</protein>